<keyword evidence="8" id="KW-0808">Transferase</keyword>
<dbReference type="PANTHER" id="PTHR46577:SF1">
    <property type="entry name" value="HTH-TYPE TRANSCRIPTIONAL REGULATORY PROTEIN GABR"/>
    <property type="match status" value="1"/>
</dbReference>
<dbReference type="CDD" id="cd00609">
    <property type="entry name" value="AAT_like"/>
    <property type="match status" value="1"/>
</dbReference>
<dbReference type="InterPro" id="IPR015421">
    <property type="entry name" value="PyrdxlP-dep_Trfase_major"/>
</dbReference>
<evidence type="ECO:0000256" key="6">
    <source>
        <dbReference type="SAM" id="MobiDB-lite"/>
    </source>
</evidence>
<dbReference type="SMART" id="SM00345">
    <property type="entry name" value="HTH_GNTR"/>
    <property type="match status" value="1"/>
</dbReference>
<dbReference type="InterPro" id="IPR036390">
    <property type="entry name" value="WH_DNA-bd_sf"/>
</dbReference>
<dbReference type="RefSeq" id="WP_259866662.1">
    <property type="nucleotide sequence ID" value="NZ_CP073720.1"/>
</dbReference>
<dbReference type="Gene3D" id="1.10.10.10">
    <property type="entry name" value="Winged helix-like DNA-binding domain superfamily/Winged helix DNA-binding domain"/>
    <property type="match status" value="1"/>
</dbReference>
<dbReference type="GO" id="GO:0008483">
    <property type="term" value="F:transaminase activity"/>
    <property type="evidence" value="ECO:0007669"/>
    <property type="project" value="UniProtKB-KW"/>
</dbReference>
<evidence type="ECO:0000259" key="7">
    <source>
        <dbReference type="PROSITE" id="PS50949"/>
    </source>
</evidence>
<dbReference type="InterPro" id="IPR004839">
    <property type="entry name" value="Aminotransferase_I/II_large"/>
</dbReference>
<evidence type="ECO:0000256" key="5">
    <source>
        <dbReference type="ARBA" id="ARBA00023163"/>
    </source>
</evidence>
<reference evidence="8" key="2">
    <citation type="submission" date="2022-09" db="EMBL/GenBank/DDBJ databases">
        <title>Biosynthetic gene clusters of Dactylosporangioum fulvum.</title>
        <authorList>
            <person name="Caradec T."/>
        </authorList>
    </citation>
    <scope>NUCLEOTIDE SEQUENCE</scope>
    <source>
        <strain evidence="8">NRRL B-16292</strain>
    </source>
</reference>
<dbReference type="SUPFAM" id="SSF46785">
    <property type="entry name" value="Winged helix' DNA-binding domain"/>
    <property type="match status" value="1"/>
</dbReference>
<comment type="similarity">
    <text evidence="1">In the C-terminal section; belongs to the class-I pyridoxal-phosphate-dependent aminotransferase family.</text>
</comment>
<keyword evidence="5" id="KW-0804">Transcription</keyword>
<dbReference type="Proteomes" id="UP001059617">
    <property type="component" value="Chromosome"/>
</dbReference>
<gene>
    <name evidence="8" type="ORF">Dfulv_23030</name>
</gene>
<evidence type="ECO:0000256" key="2">
    <source>
        <dbReference type="ARBA" id="ARBA00022898"/>
    </source>
</evidence>
<dbReference type="Gene3D" id="3.40.640.10">
    <property type="entry name" value="Type I PLP-dependent aspartate aminotransferase-like (Major domain)"/>
    <property type="match status" value="1"/>
</dbReference>
<dbReference type="PRINTS" id="PR00035">
    <property type="entry name" value="HTHGNTR"/>
</dbReference>
<dbReference type="SUPFAM" id="SSF53383">
    <property type="entry name" value="PLP-dependent transferases"/>
    <property type="match status" value="1"/>
</dbReference>
<dbReference type="PROSITE" id="PS50949">
    <property type="entry name" value="HTH_GNTR"/>
    <property type="match status" value="1"/>
</dbReference>
<dbReference type="Pfam" id="PF00392">
    <property type="entry name" value="GntR"/>
    <property type="match status" value="1"/>
</dbReference>
<organism evidence="8 9">
    <name type="scientific">Dactylosporangium fulvum</name>
    <dbReference type="NCBI Taxonomy" id="53359"/>
    <lineage>
        <taxon>Bacteria</taxon>
        <taxon>Bacillati</taxon>
        <taxon>Actinomycetota</taxon>
        <taxon>Actinomycetes</taxon>
        <taxon>Micromonosporales</taxon>
        <taxon>Micromonosporaceae</taxon>
        <taxon>Dactylosporangium</taxon>
    </lineage>
</organism>
<dbReference type="Pfam" id="PF00155">
    <property type="entry name" value="Aminotran_1_2"/>
    <property type="match status" value="1"/>
</dbReference>
<keyword evidence="8" id="KW-0032">Aminotransferase</keyword>
<dbReference type="PANTHER" id="PTHR46577">
    <property type="entry name" value="HTH-TYPE TRANSCRIPTIONAL REGULATORY PROTEIN GABR"/>
    <property type="match status" value="1"/>
</dbReference>
<dbReference type="InterPro" id="IPR015424">
    <property type="entry name" value="PyrdxlP-dep_Trfase"/>
</dbReference>
<accession>A0ABY5WC61</accession>
<proteinExistence type="inferred from homology"/>
<keyword evidence="2" id="KW-0663">Pyridoxal phosphate</keyword>
<keyword evidence="4" id="KW-0238">DNA-binding</keyword>
<evidence type="ECO:0000256" key="3">
    <source>
        <dbReference type="ARBA" id="ARBA00023015"/>
    </source>
</evidence>
<name>A0ABY5WC61_9ACTN</name>
<evidence type="ECO:0000313" key="9">
    <source>
        <dbReference type="Proteomes" id="UP001059617"/>
    </source>
</evidence>
<keyword evidence="3" id="KW-0805">Transcription regulation</keyword>
<protein>
    <submittedName>
        <fullName evidence="8">PLP-dependent aminotransferase family protein</fullName>
    </submittedName>
</protein>
<reference evidence="8" key="1">
    <citation type="submission" date="2021-04" db="EMBL/GenBank/DDBJ databases">
        <authorList>
            <person name="Hartkoorn R.C."/>
            <person name="Beaudoing E."/>
            <person name="Hot D."/>
        </authorList>
    </citation>
    <scope>NUCLEOTIDE SEQUENCE</scope>
    <source>
        <strain evidence="8">NRRL B-16292</strain>
    </source>
</reference>
<dbReference type="InterPro" id="IPR000524">
    <property type="entry name" value="Tscrpt_reg_HTH_GntR"/>
</dbReference>
<feature type="domain" description="HTH gntR-type" evidence="7">
    <location>
        <begin position="24"/>
        <end position="92"/>
    </location>
</feature>
<evidence type="ECO:0000256" key="1">
    <source>
        <dbReference type="ARBA" id="ARBA00005384"/>
    </source>
</evidence>
<feature type="region of interest" description="Disordered" evidence="6">
    <location>
        <begin position="1"/>
        <end position="25"/>
    </location>
</feature>
<sequence length="471" mass="49703">MSRTNSGRAATDLHLGALDREGGGPLHRQIEHSIRAAVREGRLPVGSSLPPSRVLAASLGVSRGVVVAAYEQLVAEGYLTSRSGGYTRVSAGPEAAPPAAPEPPRRRPAAVVDFGYGRTDVSQFPRAAWLRSLRRVLTEAPSERFGYTSGQGDPQLRAALAAYLNRVRGTVAHPDDIVVCAGYAQGIALLVSVLGAAPGPRRPIAVEDPSANDDVRPLATAAGFALAGVPVGEHGIDVAALDAVDAEALVLTPSHQWPTGGVLSAEARAGVVRWARRTGALVVEDDYDAEYRYDRAAIGAMQGLAPDRVAYLGSASKTLAPGLRLGWILLPRRLVAPVVAAKVLADRGSPAIDQLAFADFLTAGELDRHLRRMRPLYRRRRDALLAALARHLPRFRPVGVAAGQHLVAWLPPGLTEEDVERAAATVGVAVYGLRGYRLNGPGPQGLIFGYASLSERAIDEGVALLARSLAS</sequence>
<evidence type="ECO:0000313" key="8">
    <source>
        <dbReference type="EMBL" id="UWP86960.1"/>
    </source>
</evidence>
<dbReference type="InterPro" id="IPR036388">
    <property type="entry name" value="WH-like_DNA-bd_sf"/>
</dbReference>
<evidence type="ECO:0000256" key="4">
    <source>
        <dbReference type="ARBA" id="ARBA00023125"/>
    </source>
</evidence>
<dbReference type="CDD" id="cd07377">
    <property type="entry name" value="WHTH_GntR"/>
    <property type="match status" value="1"/>
</dbReference>
<dbReference type="InterPro" id="IPR051446">
    <property type="entry name" value="HTH_trans_reg/aminotransferase"/>
</dbReference>
<keyword evidence="9" id="KW-1185">Reference proteome</keyword>
<dbReference type="EMBL" id="CP073720">
    <property type="protein sequence ID" value="UWP86960.1"/>
    <property type="molecule type" value="Genomic_DNA"/>
</dbReference>